<reference evidence="1" key="1">
    <citation type="submission" date="2022-10" db="EMBL/GenBank/DDBJ databases">
        <title>Genome sequences of endogenous nimaviruses in decapod crustaceans.</title>
        <authorList>
            <person name="Kawato S."/>
            <person name="Nozaki R."/>
            <person name="Kondo H."/>
            <person name="Hirono I."/>
        </authorList>
    </citation>
    <scope>NUCLEOTIDE SEQUENCE</scope>
    <source>
        <strain evidence="1">Lva-Nima_1</strain>
    </source>
</reference>
<proteinExistence type="predicted"/>
<organism evidence="1">
    <name type="scientific">Litopenaeus vannamei majanivirus Nimav-1_LVa</name>
    <dbReference type="NCBI Taxonomy" id="2984273"/>
    <lineage>
        <taxon>Viruses</taxon>
        <taxon>Viruses incertae sedis</taxon>
        <taxon>Naldaviricetes</taxon>
        <taxon>Nimaviridae</taxon>
    </lineage>
</organism>
<evidence type="ECO:0000313" key="1">
    <source>
        <dbReference type="EMBL" id="BDT62131.1"/>
    </source>
</evidence>
<sequence length="1087" mass="124305">MGLKNGTSAYNMVYGDNPLFVNIIDEKETLSTNTIELIDLPTISMTAIISFANQCTFPNQFMGQLVLFRDKITGTVISTLRDPNCVISQDNYPLTCVDKCVIPGRGTVLNSEDEEFYRESYFKLASQIQKTNRESFITIVPIRCPTDEEMISYTKNETFDNDHKEYNELKKMIIRDFGNELSAAAATTTTTSSSSSSSSSDEIFAGSEMKIVRDEPSSSQLVNKNKSSRKKIKMLINEPIFITRNEVVRMGCQKEWALNCYSLLKRFEGIVLFIAQDIIRRLLEILPEKNSNSIRHVLLMSDGKCHPIKKKERNTRRVARENNNSMFPYHDYDDCPLPPNLDIEKNNRCNMLKRFLLRIPSCIVHHYLTNVLRIPLVCRLESKSVHYDRTDWSEAETVMVHLAGYLCNLSLPHVQALENKKLIRLSVDDLLSSTNEHDATNKRCRNLTYQWNEFRERIKCDSPFVINLYSSDNDVLHKWNLCASHSVALNGRIRIPSHVTGVRFYRSLVKSTSKRWMSHGVPYQACYELTVTHVPHDVDAGMLLMILCGSDYNDPGITFNGESLKMVYREVLNFKKVACTCHRGWRDYAALVNNSSSTPSYMLESGNTTTCQHCCKVIVKQFWEAKSFFASIASSLMKELDPKLLLSSSSTGDNIANHRKVAINCVCNICAFLLLGKFNKIIYGPIRSSEAMLCVLEREKTQQQQHSKRSYYHDSKNKLKSIADLIKISSYIVKFDKSNKDEYTPGGIRRWCGGNDNGSDPPVNSITTNNNNKCYNRKSDENSDDRVRVLDVSWKDRDFKVLSSDAKKNGNFWKCIFDTSVILPSMMKKTTASSPPLSSQADKSNHQLMVVVDDDVLFRKLTINECLTNKSFSLSNKDVMATITNKLKKNIEEKKISSTLSCCDSRDGNADDSHNNNNNDDNVSAVKRFIDLILTIYLYIIGEDFLTKFYRVPREHDMGGRTNKTIKDMIIECSYLWYSEKIRFTKNYDDHHHLMSDNKIFTALKEFQSSMNWDDDDDCKEYDDSKIKNNIDDDSSLIYNEEIDATEATTNNVNIFPYTPLLGEARCFTPLTLWTVYLSLRSGTISL</sequence>
<dbReference type="EMBL" id="LC738872">
    <property type="protein sequence ID" value="BDT62131.1"/>
    <property type="molecule type" value="Genomic_DNA"/>
</dbReference>
<name>A0A9C7BLQ7_9VIRU</name>
<protein>
    <submittedName>
        <fullName evidence="1">Wsv139-like protein</fullName>
    </submittedName>
</protein>
<accession>A0A9C7BLQ7</accession>